<evidence type="ECO:0000256" key="5">
    <source>
        <dbReference type="ARBA" id="ARBA00022750"/>
    </source>
</evidence>
<sequence length="605" mass="65200">MAAARWAPIIGLLALLLPFAPAPGCSATTARSPPSSASSAVFLLSGDVYPTGHYYVTMNIGDPAKPYFLDVDTGSDLTWLQCDAPCQSCNKVPHPLYRPTKNKLVPCANSLCTALHSGQSPNKKCTTQQQCDYQIKYADSASSLGVLVTDSFSLPLRNKSNVRPSLSFGCGYDQQVGKNGAAQAKTDGLLGLGRGSVSLLSQLKQQGITKNVLGHCLSTSGGGFLFFGDDMVPTSRAIWVPMVQSTSGNYYSTGLAVLYFDRRPLGVKPMELVFDSGSTYTYFAAQPFQAIVSAIKGGLSTSLKQVSDPSLPLCWKGQKAFKSVFDVKKDFKSLHFSFGKNRLMDIPPENYLIVTKNGNVCLGILDGSAAKLNFNIIGDITMQDQMGVGKNFQQTSPVDGMLRLGRGKVRFVSQLKTLGTITKHAVGDDNGDGGTMVPSQASPGSPCPVATPGVRSSRPRTMDEHKCCLGIGKMSSCSAVMVARARSRATMVVAALTFLRGERKQEKKSRREHVVEIKGGLSNSLEQVSDPSLPLCGKGQKAFKSEFDVKEDFKSFQLSFGNNAVMEVPPENYLVVTDQMVIYDNERAQLGWIRGSCDVESLLFL</sequence>
<name>A0A6G1C4T6_9ORYZ</name>
<evidence type="ECO:0000256" key="6">
    <source>
        <dbReference type="ARBA" id="ARBA00022801"/>
    </source>
</evidence>
<evidence type="ECO:0000256" key="7">
    <source>
        <dbReference type="ARBA" id="ARBA00068871"/>
    </source>
</evidence>
<dbReference type="InterPro" id="IPR032799">
    <property type="entry name" value="TAXi_C"/>
</dbReference>
<dbReference type="Pfam" id="PF14543">
    <property type="entry name" value="TAXi_N"/>
    <property type="match status" value="1"/>
</dbReference>
<comment type="caution">
    <text evidence="13">The sequence shown here is derived from an EMBL/GenBank/DDBJ whole genome shotgun (WGS) entry which is preliminary data.</text>
</comment>
<evidence type="ECO:0000256" key="3">
    <source>
        <dbReference type="ARBA" id="ARBA00022729"/>
    </source>
</evidence>
<dbReference type="GO" id="GO:0006508">
    <property type="term" value="P:proteolysis"/>
    <property type="evidence" value="ECO:0007669"/>
    <property type="project" value="UniProtKB-KW"/>
</dbReference>
<evidence type="ECO:0000313" key="14">
    <source>
        <dbReference type="Proteomes" id="UP000479710"/>
    </source>
</evidence>
<evidence type="ECO:0000256" key="10">
    <source>
        <dbReference type="SAM" id="MobiDB-lite"/>
    </source>
</evidence>
<evidence type="ECO:0000256" key="4">
    <source>
        <dbReference type="ARBA" id="ARBA00022737"/>
    </source>
</evidence>
<feature type="signal peptide" evidence="11">
    <location>
        <begin position="1"/>
        <end position="27"/>
    </location>
</feature>
<evidence type="ECO:0000256" key="1">
    <source>
        <dbReference type="ARBA" id="ARBA00007447"/>
    </source>
</evidence>
<dbReference type="AlphaFoldDB" id="A0A6G1C4T6"/>
<dbReference type="FunFam" id="2.40.70.10:FF:000015">
    <property type="entry name" value="Aspartyl protease family protein"/>
    <property type="match status" value="1"/>
</dbReference>
<feature type="region of interest" description="Disordered" evidence="10">
    <location>
        <begin position="438"/>
        <end position="460"/>
    </location>
</feature>
<keyword evidence="2" id="KW-0645">Protease</keyword>
<keyword evidence="4" id="KW-0677">Repeat</keyword>
<dbReference type="OrthoDB" id="2747330at2759"/>
<dbReference type="PROSITE" id="PS51767">
    <property type="entry name" value="PEPTIDASE_A1"/>
    <property type="match status" value="1"/>
</dbReference>
<dbReference type="Pfam" id="PF14541">
    <property type="entry name" value="TAXi_C"/>
    <property type="match status" value="1"/>
</dbReference>
<feature type="chain" id="PRO_5026157344" description="Aspartic proteinase Asp1" evidence="11">
    <location>
        <begin position="28"/>
        <end position="605"/>
    </location>
</feature>
<organism evidence="13 14">
    <name type="scientific">Oryza meyeriana var. granulata</name>
    <dbReference type="NCBI Taxonomy" id="110450"/>
    <lineage>
        <taxon>Eukaryota</taxon>
        <taxon>Viridiplantae</taxon>
        <taxon>Streptophyta</taxon>
        <taxon>Embryophyta</taxon>
        <taxon>Tracheophyta</taxon>
        <taxon>Spermatophyta</taxon>
        <taxon>Magnoliopsida</taxon>
        <taxon>Liliopsida</taxon>
        <taxon>Poales</taxon>
        <taxon>Poaceae</taxon>
        <taxon>BOP clade</taxon>
        <taxon>Oryzoideae</taxon>
        <taxon>Oryzeae</taxon>
        <taxon>Oryzinae</taxon>
        <taxon>Oryza</taxon>
        <taxon>Oryza meyeriana</taxon>
    </lineage>
</organism>
<dbReference type="Gene3D" id="2.40.70.10">
    <property type="entry name" value="Acid Proteases"/>
    <property type="match status" value="2"/>
</dbReference>
<keyword evidence="5" id="KW-0064">Aspartyl protease</keyword>
<feature type="active site" evidence="9">
    <location>
        <position position="72"/>
    </location>
</feature>
<dbReference type="EMBL" id="SPHZ02000010">
    <property type="protein sequence ID" value="KAF0894573.1"/>
    <property type="molecule type" value="Genomic_DNA"/>
</dbReference>
<gene>
    <name evidence="13" type="ORF">E2562_001873</name>
</gene>
<protein>
    <recommendedName>
        <fullName evidence="7">Aspartic proteinase Asp1</fullName>
    </recommendedName>
    <alternativeName>
        <fullName evidence="8">Nucellin-like protein</fullName>
    </alternativeName>
</protein>
<feature type="domain" description="Peptidase A1" evidence="12">
    <location>
        <begin position="54"/>
        <end position="402"/>
    </location>
</feature>
<dbReference type="InterPro" id="IPR001461">
    <property type="entry name" value="Aspartic_peptidase_A1"/>
</dbReference>
<keyword evidence="3 11" id="KW-0732">Signal</keyword>
<dbReference type="InterPro" id="IPR001969">
    <property type="entry name" value="Aspartic_peptidase_AS"/>
</dbReference>
<dbReference type="SUPFAM" id="SSF50630">
    <property type="entry name" value="Acid proteases"/>
    <property type="match status" value="2"/>
</dbReference>
<dbReference type="InterPro" id="IPR032861">
    <property type="entry name" value="TAXi_N"/>
</dbReference>
<comment type="similarity">
    <text evidence="1">Belongs to the peptidase A1 family.</text>
</comment>
<dbReference type="PROSITE" id="PS00141">
    <property type="entry name" value="ASP_PROTEASE"/>
    <property type="match status" value="2"/>
</dbReference>
<feature type="active site" evidence="9">
    <location>
        <position position="275"/>
    </location>
</feature>
<dbReference type="FunFam" id="2.40.70.10:FF:000027">
    <property type="entry name" value="Aspartic proteinase Asp1 isoform A"/>
    <property type="match status" value="1"/>
</dbReference>
<keyword evidence="14" id="KW-1185">Reference proteome</keyword>
<evidence type="ECO:0000256" key="2">
    <source>
        <dbReference type="ARBA" id="ARBA00022670"/>
    </source>
</evidence>
<dbReference type="InterPro" id="IPR021109">
    <property type="entry name" value="Peptidase_aspartic_dom_sf"/>
</dbReference>
<dbReference type="GO" id="GO:0004190">
    <property type="term" value="F:aspartic-type endopeptidase activity"/>
    <property type="evidence" value="ECO:0007669"/>
    <property type="project" value="UniProtKB-KW"/>
</dbReference>
<evidence type="ECO:0000313" key="13">
    <source>
        <dbReference type="EMBL" id="KAF0894573.1"/>
    </source>
</evidence>
<evidence type="ECO:0000259" key="12">
    <source>
        <dbReference type="PROSITE" id="PS51767"/>
    </source>
</evidence>
<dbReference type="PANTHER" id="PTHR13683:SF331">
    <property type="entry name" value="ASPARTIC PROTEINASE ASP1"/>
    <property type="match status" value="1"/>
</dbReference>
<dbReference type="Proteomes" id="UP000479710">
    <property type="component" value="Unassembled WGS sequence"/>
</dbReference>
<evidence type="ECO:0000256" key="9">
    <source>
        <dbReference type="PIRSR" id="PIRSR601461-1"/>
    </source>
</evidence>
<reference evidence="13 14" key="1">
    <citation type="submission" date="2019-11" db="EMBL/GenBank/DDBJ databases">
        <title>Whole genome sequence of Oryza granulata.</title>
        <authorList>
            <person name="Li W."/>
        </authorList>
    </citation>
    <scope>NUCLEOTIDE SEQUENCE [LARGE SCALE GENOMIC DNA]</scope>
    <source>
        <strain evidence="14">cv. Menghai</strain>
        <tissue evidence="13">Leaf</tissue>
    </source>
</reference>
<evidence type="ECO:0000256" key="8">
    <source>
        <dbReference type="ARBA" id="ARBA00077656"/>
    </source>
</evidence>
<keyword evidence="6" id="KW-0378">Hydrolase</keyword>
<evidence type="ECO:0000256" key="11">
    <source>
        <dbReference type="SAM" id="SignalP"/>
    </source>
</evidence>
<accession>A0A6G1C4T6</accession>
<dbReference type="InterPro" id="IPR033121">
    <property type="entry name" value="PEPTIDASE_A1"/>
</dbReference>
<dbReference type="PANTHER" id="PTHR13683">
    <property type="entry name" value="ASPARTYL PROTEASES"/>
    <property type="match status" value="1"/>
</dbReference>
<proteinExistence type="inferred from homology"/>